<evidence type="ECO:0000256" key="4">
    <source>
        <dbReference type="ARBA" id="ARBA00022741"/>
    </source>
</evidence>
<evidence type="ECO:0000259" key="9">
    <source>
        <dbReference type="PROSITE" id="PS50011"/>
    </source>
</evidence>
<evidence type="ECO:0000256" key="3">
    <source>
        <dbReference type="ARBA" id="ARBA00022679"/>
    </source>
</evidence>
<dbReference type="AlphaFoldDB" id="A0AAD8VJN3"/>
<dbReference type="GO" id="GO:0004674">
    <property type="term" value="F:protein serine/threonine kinase activity"/>
    <property type="evidence" value="ECO:0007669"/>
    <property type="project" value="UniProtKB-KW"/>
</dbReference>
<dbReference type="SUPFAM" id="SSF56112">
    <property type="entry name" value="Protein kinase-like (PK-like)"/>
    <property type="match status" value="1"/>
</dbReference>
<feature type="domain" description="Protein kinase" evidence="9">
    <location>
        <begin position="341"/>
        <end position="618"/>
    </location>
</feature>
<dbReference type="InterPro" id="IPR011009">
    <property type="entry name" value="Kinase-like_dom_sf"/>
</dbReference>
<dbReference type="FunFam" id="3.30.200.20:FF:000039">
    <property type="entry name" value="receptor-like protein kinase FERONIA"/>
    <property type="match status" value="1"/>
</dbReference>
<dbReference type="InterPro" id="IPR008271">
    <property type="entry name" value="Ser/Thr_kinase_AS"/>
</dbReference>
<evidence type="ECO:0000313" key="10">
    <source>
        <dbReference type="EMBL" id="KAK1607113.1"/>
    </source>
</evidence>
<evidence type="ECO:0000256" key="1">
    <source>
        <dbReference type="ARBA" id="ARBA00004167"/>
    </source>
</evidence>
<organism evidence="10 11">
    <name type="scientific">Lolium multiflorum</name>
    <name type="common">Italian ryegrass</name>
    <name type="synonym">Lolium perenne subsp. multiflorum</name>
    <dbReference type="NCBI Taxonomy" id="4521"/>
    <lineage>
        <taxon>Eukaryota</taxon>
        <taxon>Viridiplantae</taxon>
        <taxon>Streptophyta</taxon>
        <taxon>Embryophyta</taxon>
        <taxon>Tracheophyta</taxon>
        <taxon>Spermatophyta</taxon>
        <taxon>Magnoliopsida</taxon>
        <taxon>Liliopsida</taxon>
        <taxon>Poales</taxon>
        <taxon>Poaceae</taxon>
        <taxon>BOP clade</taxon>
        <taxon>Pooideae</taxon>
        <taxon>Poodae</taxon>
        <taxon>Poeae</taxon>
        <taxon>Poeae Chloroplast Group 2 (Poeae type)</taxon>
        <taxon>Loliodinae</taxon>
        <taxon>Loliinae</taxon>
        <taxon>Lolium</taxon>
    </lineage>
</organism>
<keyword evidence="3" id="KW-0808">Transferase</keyword>
<dbReference type="Pfam" id="PF12819">
    <property type="entry name" value="Malectin_like"/>
    <property type="match status" value="1"/>
</dbReference>
<keyword evidence="8" id="KW-1133">Transmembrane helix</keyword>
<gene>
    <name evidence="10" type="ORF">QYE76_030786</name>
</gene>
<dbReference type="Pfam" id="PF00069">
    <property type="entry name" value="Pkinase"/>
    <property type="match status" value="1"/>
</dbReference>
<comment type="caution">
    <text evidence="10">The sequence shown here is derived from an EMBL/GenBank/DDBJ whole genome shotgun (WGS) entry which is preliminary data.</text>
</comment>
<dbReference type="GO" id="GO:0005524">
    <property type="term" value="F:ATP binding"/>
    <property type="evidence" value="ECO:0007669"/>
    <property type="project" value="UniProtKB-UniRule"/>
</dbReference>
<protein>
    <recommendedName>
        <fullName evidence="9">Protein kinase domain-containing protein</fullName>
    </recommendedName>
</protein>
<dbReference type="PROSITE" id="PS00107">
    <property type="entry name" value="PROTEIN_KINASE_ATP"/>
    <property type="match status" value="1"/>
</dbReference>
<accession>A0AAD8VJN3</accession>
<dbReference type="SMART" id="SM00220">
    <property type="entry name" value="S_TKc"/>
    <property type="match status" value="1"/>
</dbReference>
<dbReference type="PROSITE" id="PS50011">
    <property type="entry name" value="PROTEIN_KINASE_DOM"/>
    <property type="match status" value="1"/>
</dbReference>
<dbReference type="PANTHER" id="PTHR45631:SF68">
    <property type="entry name" value="REPEAT FAMILY PROTEIN, PUTATIVE, EXPRESSED-RELATED"/>
    <property type="match status" value="1"/>
</dbReference>
<dbReference type="GO" id="GO:0016020">
    <property type="term" value="C:membrane"/>
    <property type="evidence" value="ECO:0007669"/>
    <property type="project" value="UniProtKB-SubCell"/>
</dbReference>
<dbReference type="InterPro" id="IPR000719">
    <property type="entry name" value="Prot_kinase_dom"/>
</dbReference>
<evidence type="ECO:0000256" key="7">
    <source>
        <dbReference type="PROSITE-ProRule" id="PRU10141"/>
    </source>
</evidence>
<dbReference type="EMBL" id="JAUUTY010000007">
    <property type="protein sequence ID" value="KAK1607113.1"/>
    <property type="molecule type" value="Genomic_DNA"/>
</dbReference>
<evidence type="ECO:0000256" key="5">
    <source>
        <dbReference type="ARBA" id="ARBA00022777"/>
    </source>
</evidence>
<keyword evidence="11" id="KW-1185">Reference proteome</keyword>
<keyword evidence="5" id="KW-0418">Kinase</keyword>
<evidence type="ECO:0000256" key="6">
    <source>
        <dbReference type="ARBA" id="ARBA00022840"/>
    </source>
</evidence>
<name>A0AAD8VJN3_LOLMU</name>
<evidence type="ECO:0000256" key="2">
    <source>
        <dbReference type="ARBA" id="ARBA00022527"/>
    </source>
</evidence>
<dbReference type="PANTHER" id="PTHR45631">
    <property type="entry name" value="OS07G0107800 PROTEIN-RELATED"/>
    <property type="match status" value="1"/>
</dbReference>
<keyword evidence="4 7" id="KW-0547">Nucleotide-binding</keyword>
<dbReference type="Proteomes" id="UP001231189">
    <property type="component" value="Unassembled WGS sequence"/>
</dbReference>
<keyword evidence="8" id="KW-0812">Transmembrane</keyword>
<keyword evidence="2" id="KW-0723">Serine/threonine-protein kinase</keyword>
<keyword evidence="8" id="KW-0472">Membrane</keyword>
<proteinExistence type="predicted"/>
<dbReference type="InterPro" id="IPR024788">
    <property type="entry name" value="Malectin-like_Carb-bd_dom"/>
</dbReference>
<comment type="subcellular location">
    <subcellularLocation>
        <location evidence="1">Membrane</location>
        <topology evidence="1">Single-pass membrane protein</topology>
    </subcellularLocation>
</comment>
<feature type="binding site" evidence="7">
    <location>
        <position position="369"/>
    </location>
    <ligand>
        <name>ATP</name>
        <dbReference type="ChEBI" id="CHEBI:30616"/>
    </ligand>
</feature>
<sequence length="662" mass="73704">MRYLVRASFLYGNFNKSQVYPKFEISLGDSHWSTIVINDTSSVVVKEAIILIPSGELRVCLSEAIKGEPFISTLEIRMLGGSLYTTPYEAEFFLSLSARINFGAENNESIRYPDDPLDRIWESDLARTDLSFTALGTQRMSTAKPIFVGNQEEPPAKVMQTAAIGQSGFLQYRLDLEDSIQNGWAFAYFAEIDDLTPNDTRSFKWEMLGSPVYYGATVNPSKNAHAKFRAYELEFKSVSFPRHLYLGLLKTNGSSKGPMINALEIYNCTRISTGSQDDHWKRRIRTIIIATSAVSGVILLLIVAIGCCFLFAWKKNPSDEKGLVGAATTRFNLSEIEHATNRFERTLGSGGFGTVYHGKLADGREIAAKLLTRNNSEAIEYFLKEIALVSKMHHRQLVSFIGYCQEAGKNILIYEFMQNGTLEQHIRGGPEDVKITSWVQRLRIAQDAAKGIEYLHTGCTPAIVHRDIKTTNILLDNQMCAKVADFGLLKPALDVASAPPERLGTYGYMDPEFPQNNPEKSDIFSFGVVLLELISGEPPLPTNNSRGTGHSSIVEWARSHSQSIQGGNIDEIIDASLDIGYNEESVKKIAKLAIRSVEPQGAQRPSISELLREIQDALQLEAPNNQQLPAVDDEILPEYQTDMSQEFSQMINRAINEANQIG</sequence>
<reference evidence="10" key="1">
    <citation type="submission" date="2023-07" db="EMBL/GenBank/DDBJ databases">
        <title>A chromosome-level genome assembly of Lolium multiflorum.</title>
        <authorList>
            <person name="Chen Y."/>
            <person name="Copetti D."/>
            <person name="Kolliker R."/>
            <person name="Studer B."/>
        </authorList>
    </citation>
    <scope>NUCLEOTIDE SEQUENCE</scope>
    <source>
        <strain evidence="10">02402/16</strain>
        <tissue evidence="10">Leaf</tissue>
    </source>
</reference>
<dbReference type="InterPro" id="IPR017441">
    <property type="entry name" value="Protein_kinase_ATP_BS"/>
</dbReference>
<evidence type="ECO:0000313" key="11">
    <source>
        <dbReference type="Proteomes" id="UP001231189"/>
    </source>
</evidence>
<evidence type="ECO:0000256" key="8">
    <source>
        <dbReference type="SAM" id="Phobius"/>
    </source>
</evidence>
<keyword evidence="6 7" id="KW-0067">ATP-binding</keyword>
<feature type="transmembrane region" description="Helical" evidence="8">
    <location>
        <begin position="287"/>
        <end position="313"/>
    </location>
</feature>
<dbReference type="PROSITE" id="PS00108">
    <property type="entry name" value="PROTEIN_KINASE_ST"/>
    <property type="match status" value="1"/>
</dbReference>
<dbReference type="Gene3D" id="1.10.510.10">
    <property type="entry name" value="Transferase(Phosphotransferase) domain 1"/>
    <property type="match status" value="1"/>
</dbReference>
<dbReference type="Gene3D" id="3.30.200.20">
    <property type="entry name" value="Phosphorylase Kinase, domain 1"/>
    <property type="match status" value="1"/>
</dbReference>